<proteinExistence type="predicted"/>
<dbReference type="PANTHER" id="PTHR36444:SF2">
    <property type="entry name" value="TRANSCRIPTIONAL REGULATOR PROTEIN YOBU-RELATED"/>
    <property type="match status" value="1"/>
</dbReference>
<dbReference type="Gene3D" id="3.20.80.10">
    <property type="entry name" value="Regulatory factor, effector binding domain"/>
    <property type="match status" value="1"/>
</dbReference>
<comment type="caution">
    <text evidence="2">The sequence shown here is derived from an EMBL/GenBank/DDBJ whole genome shotgun (WGS) entry which is preliminary data.</text>
</comment>
<dbReference type="Proteomes" id="UP000616779">
    <property type="component" value="Unassembled WGS sequence"/>
</dbReference>
<reference evidence="2 3" key="1">
    <citation type="submission" date="2019-10" db="EMBL/GenBank/DDBJ databases">
        <title>Description of Paenibacillus terrestris sp. nov.</title>
        <authorList>
            <person name="Carlier A."/>
            <person name="Qi S."/>
        </authorList>
    </citation>
    <scope>NUCLEOTIDE SEQUENCE [LARGE SCALE GENOMIC DNA]</scope>
    <source>
        <strain evidence="2 3">LMG 31458</strain>
    </source>
</reference>
<evidence type="ECO:0000259" key="1">
    <source>
        <dbReference type="SMART" id="SM00871"/>
    </source>
</evidence>
<name>A0ABX1XRY2_9BACL</name>
<dbReference type="InterPro" id="IPR029442">
    <property type="entry name" value="GyrI-like"/>
</dbReference>
<protein>
    <submittedName>
        <fullName evidence="2">AraC family transcriptional regulator</fullName>
    </submittedName>
</protein>
<dbReference type="PANTHER" id="PTHR36444">
    <property type="entry name" value="TRANSCRIPTIONAL REGULATOR PROTEIN YOBU-RELATED"/>
    <property type="match status" value="1"/>
</dbReference>
<dbReference type="InterPro" id="IPR010499">
    <property type="entry name" value="AraC_E-bd"/>
</dbReference>
<dbReference type="SMART" id="SM00871">
    <property type="entry name" value="AraC_E_bind"/>
    <property type="match status" value="1"/>
</dbReference>
<organism evidence="2 3">
    <name type="scientific">Paenibacillus phytorum</name>
    <dbReference type="NCBI Taxonomy" id="2654977"/>
    <lineage>
        <taxon>Bacteria</taxon>
        <taxon>Bacillati</taxon>
        <taxon>Bacillota</taxon>
        <taxon>Bacilli</taxon>
        <taxon>Bacillales</taxon>
        <taxon>Paenibacillaceae</taxon>
        <taxon>Paenibacillus</taxon>
    </lineage>
</organism>
<keyword evidence="3" id="KW-1185">Reference proteome</keyword>
<dbReference type="SUPFAM" id="SSF55136">
    <property type="entry name" value="Probable bacterial effector-binding domain"/>
    <property type="match status" value="1"/>
</dbReference>
<evidence type="ECO:0000313" key="2">
    <source>
        <dbReference type="EMBL" id="NOU71317.1"/>
    </source>
</evidence>
<dbReference type="InterPro" id="IPR053182">
    <property type="entry name" value="YobU-like_regulator"/>
</dbReference>
<dbReference type="InterPro" id="IPR011256">
    <property type="entry name" value="Reg_factor_effector_dom_sf"/>
</dbReference>
<sequence length="166" mass="19184">MAIKIIEREHSRIIGMKLETLLQDTREQMIIPKFQQSFNERLEEVNGTVGLPITYGVFIDPPNYNPDTDLFAWIAGIEVNHDVEPPVDMISYELPKATYAVLEYQGDIDRAGDAYGELYEWISNSEYEQAGTFGFEMYSKVHSPLERGNADFLLHFPIKWKEKTVF</sequence>
<dbReference type="RefSeq" id="WP_171642605.1">
    <property type="nucleotide sequence ID" value="NZ_WHOA01000063.1"/>
</dbReference>
<dbReference type="Pfam" id="PF06445">
    <property type="entry name" value="GyrI-like"/>
    <property type="match status" value="1"/>
</dbReference>
<feature type="domain" description="AraC effector-binding" evidence="1">
    <location>
        <begin position="1"/>
        <end position="159"/>
    </location>
</feature>
<evidence type="ECO:0000313" key="3">
    <source>
        <dbReference type="Proteomes" id="UP000616779"/>
    </source>
</evidence>
<dbReference type="EMBL" id="WHOA01000063">
    <property type="protein sequence ID" value="NOU71317.1"/>
    <property type="molecule type" value="Genomic_DNA"/>
</dbReference>
<accession>A0ABX1XRY2</accession>
<gene>
    <name evidence="2" type="ORF">GC098_07770</name>
</gene>